<name>A0A7W5AXP5_9BACL</name>
<evidence type="ECO:0000313" key="2">
    <source>
        <dbReference type="EMBL" id="MBB3110061.1"/>
    </source>
</evidence>
<reference evidence="2 3" key="1">
    <citation type="submission" date="2020-08" db="EMBL/GenBank/DDBJ databases">
        <title>Genomic Encyclopedia of Type Strains, Phase III (KMG-III): the genomes of soil and plant-associated and newly described type strains.</title>
        <authorList>
            <person name="Whitman W."/>
        </authorList>
    </citation>
    <scope>NUCLEOTIDE SEQUENCE [LARGE SCALE GENOMIC DNA]</scope>
    <source>
        <strain evidence="2 3">CECT 5862</strain>
    </source>
</reference>
<evidence type="ECO:0000256" key="1">
    <source>
        <dbReference type="SAM" id="Phobius"/>
    </source>
</evidence>
<feature type="transmembrane region" description="Helical" evidence="1">
    <location>
        <begin position="12"/>
        <end position="35"/>
    </location>
</feature>
<keyword evidence="1" id="KW-0472">Membrane</keyword>
<dbReference type="AlphaFoldDB" id="A0A7W5AXP5"/>
<organism evidence="2 3">
    <name type="scientific">Paenibacillus phyllosphaerae</name>
    <dbReference type="NCBI Taxonomy" id="274593"/>
    <lineage>
        <taxon>Bacteria</taxon>
        <taxon>Bacillati</taxon>
        <taxon>Bacillota</taxon>
        <taxon>Bacilli</taxon>
        <taxon>Bacillales</taxon>
        <taxon>Paenibacillaceae</taxon>
        <taxon>Paenibacillus</taxon>
    </lineage>
</organism>
<dbReference type="Proteomes" id="UP000570361">
    <property type="component" value="Unassembled WGS sequence"/>
</dbReference>
<keyword evidence="3" id="KW-1185">Reference proteome</keyword>
<feature type="transmembrane region" description="Helical" evidence="1">
    <location>
        <begin position="78"/>
        <end position="96"/>
    </location>
</feature>
<comment type="caution">
    <text evidence="2">The sequence shown here is derived from an EMBL/GenBank/DDBJ whole genome shotgun (WGS) entry which is preliminary data.</text>
</comment>
<sequence length="140" mass="16055">MNEVSLFRLYVLRAAYLLIAVGLCVQVWPGVISTAIHPDQGWELMEGVVQCMLAAFAVLCLLGVRYPLQMLPILLWELLWKSLWLLIVALPAWANGQMDESVWATTFACLLVVIVPIAMPWRYFVDKYMLRSGDRWRKEA</sequence>
<dbReference type="RefSeq" id="WP_183599758.1">
    <property type="nucleotide sequence ID" value="NZ_JACHXK010000004.1"/>
</dbReference>
<keyword evidence="1" id="KW-1133">Transmembrane helix</keyword>
<dbReference type="EMBL" id="JACHXK010000004">
    <property type="protein sequence ID" value="MBB3110061.1"/>
    <property type="molecule type" value="Genomic_DNA"/>
</dbReference>
<keyword evidence="1" id="KW-0812">Transmembrane</keyword>
<feature type="transmembrane region" description="Helical" evidence="1">
    <location>
        <begin position="47"/>
        <end position="66"/>
    </location>
</feature>
<evidence type="ECO:0000313" key="3">
    <source>
        <dbReference type="Proteomes" id="UP000570361"/>
    </source>
</evidence>
<proteinExistence type="predicted"/>
<protein>
    <submittedName>
        <fullName evidence="2">CHASE2 domain-containing sensor protein</fullName>
    </submittedName>
</protein>
<feature type="transmembrane region" description="Helical" evidence="1">
    <location>
        <begin position="102"/>
        <end position="125"/>
    </location>
</feature>
<gene>
    <name evidence="2" type="ORF">FHS18_002128</name>
</gene>
<accession>A0A7W5AXP5</accession>